<organism evidence="1">
    <name type="scientific">marine sediment metagenome</name>
    <dbReference type="NCBI Taxonomy" id="412755"/>
    <lineage>
        <taxon>unclassified sequences</taxon>
        <taxon>metagenomes</taxon>
        <taxon>ecological metagenomes</taxon>
    </lineage>
</organism>
<comment type="caution">
    <text evidence="1">The sequence shown here is derived from an EMBL/GenBank/DDBJ whole genome shotgun (WGS) entry which is preliminary data.</text>
</comment>
<accession>X1S8K9</accession>
<proteinExistence type="predicted"/>
<name>X1S8K9_9ZZZZ</name>
<dbReference type="AlphaFoldDB" id="X1S8K9"/>
<protein>
    <submittedName>
        <fullName evidence="1">Uncharacterized protein</fullName>
    </submittedName>
</protein>
<sequence length="36" mass="3817">LRILAGMGTILGIYYNLANSVATSFGGDHLPFSSFL</sequence>
<dbReference type="EMBL" id="BARW01021521">
    <property type="protein sequence ID" value="GAI89288.1"/>
    <property type="molecule type" value="Genomic_DNA"/>
</dbReference>
<gene>
    <name evidence="1" type="ORF">S12H4_36135</name>
</gene>
<evidence type="ECO:0000313" key="1">
    <source>
        <dbReference type="EMBL" id="GAI89288.1"/>
    </source>
</evidence>
<feature type="non-terminal residue" evidence="1">
    <location>
        <position position="1"/>
    </location>
</feature>
<reference evidence="1" key="1">
    <citation type="journal article" date="2014" name="Front. Microbiol.">
        <title>High frequency of phylogenetically diverse reductive dehalogenase-homologous genes in deep subseafloor sedimentary metagenomes.</title>
        <authorList>
            <person name="Kawai M."/>
            <person name="Futagami T."/>
            <person name="Toyoda A."/>
            <person name="Takaki Y."/>
            <person name="Nishi S."/>
            <person name="Hori S."/>
            <person name="Arai W."/>
            <person name="Tsubouchi T."/>
            <person name="Morono Y."/>
            <person name="Uchiyama I."/>
            <person name="Ito T."/>
            <person name="Fujiyama A."/>
            <person name="Inagaki F."/>
            <person name="Takami H."/>
        </authorList>
    </citation>
    <scope>NUCLEOTIDE SEQUENCE</scope>
    <source>
        <strain evidence="1">Expedition CK06-06</strain>
    </source>
</reference>